<comment type="caution">
    <text evidence="2">The sequence shown here is derived from an EMBL/GenBank/DDBJ whole genome shotgun (WGS) entry which is preliminary data.</text>
</comment>
<dbReference type="Proteomes" id="UP000050969">
    <property type="component" value="Unassembled WGS sequence"/>
</dbReference>
<keyword evidence="3" id="KW-1185">Reference proteome</keyword>
<name>A0A0R2MN82_9LACO</name>
<dbReference type="AlphaFoldDB" id="A0A0R2MN82"/>
<accession>A0A0R2MN82</accession>
<reference evidence="2 3" key="1">
    <citation type="journal article" date="2015" name="Genome Announc.">
        <title>Expanding the biotechnology potential of lactobacilli through comparative genomics of 213 strains and associated genera.</title>
        <authorList>
            <person name="Sun Z."/>
            <person name="Harris H.M."/>
            <person name="McCann A."/>
            <person name="Guo C."/>
            <person name="Argimon S."/>
            <person name="Zhang W."/>
            <person name="Yang X."/>
            <person name="Jeffery I.B."/>
            <person name="Cooney J.C."/>
            <person name="Kagawa T.F."/>
            <person name="Liu W."/>
            <person name="Song Y."/>
            <person name="Salvetti E."/>
            <person name="Wrobel A."/>
            <person name="Rasinkangas P."/>
            <person name="Parkhill J."/>
            <person name="Rea M.C."/>
            <person name="O'Sullivan O."/>
            <person name="Ritari J."/>
            <person name="Douillard F.P."/>
            <person name="Paul Ross R."/>
            <person name="Yang R."/>
            <person name="Briner A.E."/>
            <person name="Felis G.E."/>
            <person name="de Vos W.M."/>
            <person name="Barrangou R."/>
            <person name="Klaenhammer T.R."/>
            <person name="Caufield P.W."/>
            <person name="Cui Y."/>
            <person name="Zhang H."/>
            <person name="O'Toole P.W."/>
        </authorList>
    </citation>
    <scope>NUCLEOTIDE SEQUENCE [LARGE SCALE GENOMIC DNA]</scope>
    <source>
        <strain evidence="2 3">DSM 24301</strain>
    </source>
</reference>
<organism evidence="2 3">
    <name type="scientific">Lacticaseibacillus saniviri JCM 17471 = DSM 24301</name>
    <dbReference type="NCBI Taxonomy" id="1293598"/>
    <lineage>
        <taxon>Bacteria</taxon>
        <taxon>Bacillati</taxon>
        <taxon>Bacillota</taxon>
        <taxon>Bacilli</taxon>
        <taxon>Lactobacillales</taxon>
        <taxon>Lactobacillaceae</taxon>
        <taxon>Lacticaseibacillus</taxon>
    </lineage>
</organism>
<evidence type="ECO:0000313" key="2">
    <source>
        <dbReference type="EMBL" id="KRO15142.1"/>
    </source>
</evidence>
<dbReference type="PATRIC" id="fig|1293598.4.peg.250"/>
<keyword evidence="1" id="KW-0472">Membrane</keyword>
<feature type="transmembrane region" description="Helical" evidence="1">
    <location>
        <begin position="38"/>
        <end position="55"/>
    </location>
</feature>
<protein>
    <submittedName>
        <fullName evidence="2">Uncharacterized protein</fullName>
    </submittedName>
</protein>
<keyword evidence="1" id="KW-0812">Transmembrane</keyword>
<dbReference type="OrthoDB" id="9971948at2"/>
<dbReference type="EMBL" id="JQCE01000075">
    <property type="protein sequence ID" value="KRO15142.1"/>
    <property type="molecule type" value="Genomic_DNA"/>
</dbReference>
<keyword evidence="1" id="KW-1133">Transmembrane helix</keyword>
<proteinExistence type="predicted"/>
<dbReference type="RefSeq" id="WP_054776740.1">
    <property type="nucleotide sequence ID" value="NZ_BBBX01000003.1"/>
</dbReference>
<evidence type="ECO:0000256" key="1">
    <source>
        <dbReference type="SAM" id="Phobius"/>
    </source>
</evidence>
<gene>
    <name evidence="2" type="ORF">IV56_GL000232</name>
</gene>
<sequence length="63" mass="6798">MTITGLKVYKFVAILSTVVLSIFMLQGIVSGISLEELVHYLGAISVNVILYPIIVKASKNSDS</sequence>
<evidence type="ECO:0000313" key="3">
    <source>
        <dbReference type="Proteomes" id="UP000050969"/>
    </source>
</evidence>
<feature type="transmembrane region" description="Helical" evidence="1">
    <location>
        <begin position="12"/>
        <end position="32"/>
    </location>
</feature>